<dbReference type="EMBL" id="DYWV01000330">
    <property type="protein sequence ID" value="HJF41146.1"/>
    <property type="molecule type" value="Genomic_DNA"/>
</dbReference>
<evidence type="ECO:0000313" key="1">
    <source>
        <dbReference type="EMBL" id="HJF41146.1"/>
    </source>
</evidence>
<comment type="caution">
    <text evidence="1">The sequence shown here is derived from an EMBL/GenBank/DDBJ whole genome shotgun (WGS) entry which is preliminary data.</text>
</comment>
<name>A0A921GBI0_9FIRM</name>
<sequence length="222" mass="25439">MYRIKKIKFKNHPILKNLILDFCDLDGNPVDTVIIAGENGTGKSIILNELYKFVTFNNSGDGCELEVLLHNEGKDNTLIFYFNESGILWAKDDNGVIDFVGPSLARKFPFSGIFSDVDINFNADNIEFVTKLELDSNKTSKRSSNELSTQIKQLLIDIQDLDDKEICRKVKQNPDKPLNDLKINKRMSRFIRAFNQMFEELEYSGVDDSNGYKNVYFKKNGK</sequence>
<dbReference type="Proteomes" id="UP000749320">
    <property type="component" value="Unassembled WGS sequence"/>
</dbReference>
<protein>
    <submittedName>
        <fullName evidence="1">Uncharacterized protein</fullName>
    </submittedName>
</protein>
<gene>
    <name evidence="1" type="ORF">K8V91_09500</name>
</gene>
<evidence type="ECO:0000313" key="2">
    <source>
        <dbReference type="Proteomes" id="UP000749320"/>
    </source>
</evidence>
<dbReference type="AlphaFoldDB" id="A0A921GBI0"/>
<reference evidence="1" key="1">
    <citation type="journal article" date="2021" name="PeerJ">
        <title>Extensive microbial diversity within the chicken gut microbiome revealed by metagenomics and culture.</title>
        <authorList>
            <person name="Gilroy R."/>
            <person name="Ravi A."/>
            <person name="Getino M."/>
            <person name="Pursley I."/>
            <person name="Horton D.L."/>
            <person name="Alikhan N.F."/>
            <person name="Baker D."/>
            <person name="Gharbi K."/>
            <person name="Hall N."/>
            <person name="Watson M."/>
            <person name="Adriaenssens E.M."/>
            <person name="Foster-Nyarko E."/>
            <person name="Jarju S."/>
            <person name="Secka A."/>
            <person name="Antonio M."/>
            <person name="Oren A."/>
            <person name="Chaudhuri R.R."/>
            <person name="La Ragione R."/>
            <person name="Hildebrand F."/>
            <person name="Pallen M.J."/>
        </authorList>
    </citation>
    <scope>NUCLEOTIDE SEQUENCE</scope>
    <source>
        <strain evidence="1">CHK193-16274</strain>
    </source>
</reference>
<dbReference type="SUPFAM" id="SSF52540">
    <property type="entry name" value="P-loop containing nucleoside triphosphate hydrolases"/>
    <property type="match status" value="1"/>
</dbReference>
<feature type="non-terminal residue" evidence="1">
    <location>
        <position position="222"/>
    </location>
</feature>
<proteinExistence type="predicted"/>
<organism evidence="1 2">
    <name type="scientific">Thomasclavelia spiroformis</name>
    <dbReference type="NCBI Taxonomy" id="29348"/>
    <lineage>
        <taxon>Bacteria</taxon>
        <taxon>Bacillati</taxon>
        <taxon>Bacillota</taxon>
        <taxon>Erysipelotrichia</taxon>
        <taxon>Erysipelotrichales</taxon>
        <taxon>Coprobacillaceae</taxon>
        <taxon>Thomasclavelia</taxon>
    </lineage>
</organism>
<reference evidence="1" key="2">
    <citation type="submission" date="2021-09" db="EMBL/GenBank/DDBJ databases">
        <authorList>
            <person name="Gilroy R."/>
        </authorList>
    </citation>
    <scope>NUCLEOTIDE SEQUENCE</scope>
    <source>
        <strain evidence="1">CHK193-16274</strain>
    </source>
</reference>
<dbReference type="InterPro" id="IPR027417">
    <property type="entry name" value="P-loop_NTPase"/>
</dbReference>
<dbReference type="Gene3D" id="3.40.50.300">
    <property type="entry name" value="P-loop containing nucleotide triphosphate hydrolases"/>
    <property type="match status" value="1"/>
</dbReference>
<accession>A0A921GBI0</accession>